<evidence type="ECO:0000313" key="1">
    <source>
        <dbReference type="EMBL" id="PPT82852.1"/>
    </source>
</evidence>
<dbReference type="Proteomes" id="UP000239898">
    <property type="component" value="Unassembled WGS sequence"/>
</dbReference>
<gene>
    <name evidence="1" type="ORF">XthCFBP4691_17115</name>
</gene>
<reference evidence="1 2" key="1">
    <citation type="submission" date="2016-08" db="EMBL/GenBank/DDBJ databases">
        <title>Evolution of the type three secretion system and type three effector repertoires in Xanthomonas.</title>
        <authorList>
            <person name="Merda D."/>
            <person name="Briand M."/>
            <person name="Bosis E."/>
            <person name="Rousseau C."/>
            <person name="Portier P."/>
            <person name="Jacques M.-A."/>
            <person name="Fischer-Le Saux M."/>
        </authorList>
    </citation>
    <scope>NUCLEOTIDE SEQUENCE [LARGE SCALE GENOMIC DNA]</scope>
    <source>
        <strain evidence="1 2">CFBP 4691</strain>
    </source>
</reference>
<organism evidence="1 2">
    <name type="scientific">Xanthomonas theicola</name>
    <dbReference type="NCBI Taxonomy" id="56464"/>
    <lineage>
        <taxon>Bacteria</taxon>
        <taxon>Pseudomonadati</taxon>
        <taxon>Pseudomonadota</taxon>
        <taxon>Gammaproteobacteria</taxon>
        <taxon>Lysobacterales</taxon>
        <taxon>Lysobacteraceae</taxon>
        <taxon>Xanthomonas</taxon>
    </lineage>
</organism>
<accession>A0A2S6ZBS1</accession>
<dbReference type="EMBL" id="MIGX01000120">
    <property type="protein sequence ID" value="PPT82852.1"/>
    <property type="molecule type" value="Genomic_DNA"/>
</dbReference>
<proteinExistence type="predicted"/>
<dbReference type="AlphaFoldDB" id="A0A2S6ZBS1"/>
<name>A0A2S6ZBS1_9XANT</name>
<sequence length="69" mass="7817">MICSSVNRFFTSNLLGVGNWTPNRGATQNRGDVEETAPWRNENWSSWHASRRVQRLNHKAMLSSSGPTN</sequence>
<comment type="caution">
    <text evidence="1">The sequence shown here is derived from an EMBL/GenBank/DDBJ whole genome shotgun (WGS) entry which is preliminary data.</text>
</comment>
<protein>
    <submittedName>
        <fullName evidence="1">Uncharacterized protein</fullName>
    </submittedName>
</protein>
<evidence type="ECO:0000313" key="2">
    <source>
        <dbReference type="Proteomes" id="UP000239898"/>
    </source>
</evidence>
<keyword evidence="2" id="KW-1185">Reference proteome</keyword>